<feature type="active site" description="Proton acceptor" evidence="15">
    <location>
        <position position="471"/>
    </location>
</feature>
<keyword evidence="7 15" id="KW-0408">Iron</keyword>
<dbReference type="PROSITE" id="PS00887">
    <property type="entry name" value="ILVD_EDD_2"/>
    <property type="match status" value="1"/>
</dbReference>
<comment type="cofactor">
    <cofactor evidence="1 15">
        <name>Mg(2+)</name>
        <dbReference type="ChEBI" id="CHEBI:18420"/>
    </cofactor>
</comment>
<evidence type="ECO:0000256" key="3">
    <source>
        <dbReference type="ARBA" id="ARBA00022605"/>
    </source>
</evidence>
<comment type="similarity">
    <text evidence="2 15">Belongs to the IlvD/Edd family.</text>
</comment>
<keyword evidence="4 15" id="KW-0001">2Fe-2S</keyword>
<dbReference type="UniPathway" id="UPA00047">
    <property type="reaction ID" value="UER00057"/>
</dbReference>
<organism evidence="18">
    <name type="scientific">uncultured marine thaumarchaeote KM3_76_G12</name>
    <dbReference type="NCBI Taxonomy" id="1456285"/>
    <lineage>
        <taxon>Archaea</taxon>
        <taxon>Nitrososphaerota</taxon>
        <taxon>environmental samples</taxon>
    </lineage>
</organism>
<dbReference type="InterPro" id="IPR020558">
    <property type="entry name" value="DiOHA_6PGluconate_deHydtase_CS"/>
</dbReference>
<evidence type="ECO:0000256" key="8">
    <source>
        <dbReference type="ARBA" id="ARBA00023014"/>
    </source>
</evidence>
<dbReference type="PANTHER" id="PTHR21000">
    <property type="entry name" value="DIHYDROXY-ACID DEHYDRATASE DAD"/>
    <property type="match status" value="1"/>
</dbReference>
<dbReference type="SUPFAM" id="SSF52016">
    <property type="entry name" value="LeuD/IlvD-like"/>
    <property type="match status" value="1"/>
</dbReference>
<evidence type="ECO:0000256" key="10">
    <source>
        <dbReference type="ARBA" id="ARBA00023304"/>
    </source>
</evidence>
<feature type="binding site" evidence="15">
    <location>
        <position position="48"/>
    </location>
    <ligand>
        <name>[2Fe-2S] cluster</name>
        <dbReference type="ChEBI" id="CHEBI:190135"/>
    </ligand>
</feature>
<evidence type="ECO:0000256" key="1">
    <source>
        <dbReference type="ARBA" id="ARBA00001946"/>
    </source>
</evidence>
<dbReference type="GO" id="GO:0009097">
    <property type="term" value="P:isoleucine biosynthetic process"/>
    <property type="evidence" value="ECO:0007669"/>
    <property type="project" value="UniProtKB-UniRule"/>
</dbReference>
<dbReference type="FunFam" id="3.50.30.80:FF:000001">
    <property type="entry name" value="Dihydroxy-acid dehydratase"/>
    <property type="match status" value="1"/>
</dbReference>
<dbReference type="HAMAP" id="MF_00012">
    <property type="entry name" value="IlvD"/>
    <property type="match status" value="1"/>
</dbReference>
<comment type="cofactor">
    <cofactor evidence="15">
        <name>[2Fe-2S] cluster</name>
        <dbReference type="ChEBI" id="CHEBI:190135"/>
    </cofactor>
    <text evidence="15">Binds 1 [2Fe-2S] cluster per subunit. This cluster acts as a Lewis acid cofactor.</text>
</comment>
<dbReference type="GO" id="GO:0051537">
    <property type="term" value="F:2 iron, 2 sulfur cluster binding"/>
    <property type="evidence" value="ECO:0007669"/>
    <property type="project" value="UniProtKB-UniRule"/>
</dbReference>
<evidence type="ECO:0000256" key="4">
    <source>
        <dbReference type="ARBA" id="ARBA00022714"/>
    </source>
</evidence>
<keyword evidence="6 15" id="KW-0460">Magnesium</keyword>
<dbReference type="AlphaFoldDB" id="A0A075HS79"/>
<comment type="catalytic activity">
    <reaction evidence="15">
        <text>(2R,3R)-2,3-dihydroxy-3-methylpentanoate = (S)-3-methyl-2-oxopentanoate + H2O</text>
        <dbReference type="Rhea" id="RHEA:27694"/>
        <dbReference type="ChEBI" id="CHEBI:15377"/>
        <dbReference type="ChEBI" id="CHEBI:35146"/>
        <dbReference type="ChEBI" id="CHEBI:49258"/>
        <dbReference type="EC" id="4.2.1.9"/>
    </reaction>
</comment>
<keyword evidence="9 15" id="KW-0456">Lyase</keyword>
<dbReference type="InterPro" id="IPR056740">
    <property type="entry name" value="ILV_EDD_C"/>
</dbReference>
<evidence type="ECO:0000256" key="12">
    <source>
        <dbReference type="ARBA" id="ARBA00029436"/>
    </source>
</evidence>
<dbReference type="InterPro" id="IPR042096">
    <property type="entry name" value="Dihydro-acid_dehy_C"/>
</dbReference>
<feature type="binding site" evidence="15">
    <location>
        <position position="445"/>
    </location>
    <ligand>
        <name>Mg(2+)</name>
        <dbReference type="ChEBI" id="CHEBI:18420"/>
    </ligand>
</feature>
<evidence type="ECO:0000256" key="9">
    <source>
        <dbReference type="ARBA" id="ARBA00023239"/>
    </source>
</evidence>
<dbReference type="Pfam" id="PF24877">
    <property type="entry name" value="ILV_EDD_C"/>
    <property type="match status" value="1"/>
</dbReference>
<dbReference type="InterPro" id="IPR050165">
    <property type="entry name" value="DHAD_IlvD/Edd"/>
</dbReference>
<dbReference type="EC" id="4.2.1.9" evidence="14 15"/>
<comment type="pathway">
    <text evidence="13 15">Amino-acid biosynthesis; L-isoleucine biosynthesis; L-isoleucine from 2-oxobutanoate: step 3/4.</text>
</comment>
<dbReference type="Pfam" id="PF00920">
    <property type="entry name" value="ILVD_EDD_N"/>
    <property type="match status" value="1"/>
</dbReference>
<evidence type="ECO:0000256" key="6">
    <source>
        <dbReference type="ARBA" id="ARBA00022842"/>
    </source>
</evidence>
<dbReference type="InterPro" id="IPR004404">
    <property type="entry name" value="DihydroxyA_deHydtase"/>
</dbReference>
<protein>
    <recommendedName>
        <fullName evidence="14 15">Dihydroxy-acid dehydratase</fullName>
        <shortName evidence="15">DAD</shortName>
        <ecNumber evidence="14 15">4.2.1.9</ecNumber>
    </recommendedName>
</protein>
<dbReference type="InterPro" id="IPR000581">
    <property type="entry name" value="ILV_EDD_N"/>
</dbReference>
<feature type="modified residue" description="N6-carboxylysine" evidence="15">
    <location>
        <position position="123"/>
    </location>
</feature>
<dbReference type="GO" id="GO:0004160">
    <property type="term" value="F:dihydroxy-acid dehydratase activity"/>
    <property type="evidence" value="ECO:0007669"/>
    <property type="project" value="UniProtKB-UniRule"/>
</dbReference>
<feature type="domain" description="Dihydroxy-acid/6-phosphogluconate dehydratase N-terminal" evidence="16">
    <location>
        <begin position="33"/>
        <end position="350"/>
    </location>
</feature>
<comment type="caution">
    <text evidence="15">Lacks conserved residue(s) required for the propagation of feature annotation.</text>
</comment>
<evidence type="ECO:0000256" key="13">
    <source>
        <dbReference type="ARBA" id="ARBA00029437"/>
    </source>
</evidence>
<comment type="function">
    <text evidence="15">Functions in the biosynthesis of branched-chain amino acids. Catalyzes the dehydration of (2R,3R)-2,3-dihydroxy-3-methylpentanoate (2,3-dihydroxy-3-methylvalerate) into 2-oxo-3-methylpentanoate (2-oxo-3-methylvalerate) and of (2R)-2,3-dihydroxy-3-methylbutanoate (2,3-dihydroxyisovalerate) into 2-oxo-3-methylbutanoate (2-oxoisovalerate), the penultimate precursor to L-isoleucine and L-valine, respectively.</text>
</comment>
<comment type="catalytic activity">
    <reaction evidence="11">
        <text>(2R)-2,3-dihydroxy-3-methylbutanoate = 3-methyl-2-oxobutanoate + H2O</text>
        <dbReference type="Rhea" id="RHEA:24809"/>
        <dbReference type="ChEBI" id="CHEBI:11851"/>
        <dbReference type="ChEBI" id="CHEBI:15377"/>
        <dbReference type="ChEBI" id="CHEBI:49072"/>
        <dbReference type="EC" id="4.2.1.9"/>
    </reaction>
    <physiologicalReaction direction="left-to-right" evidence="11">
        <dbReference type="Rhea" id="RHEA:24810"/>
    </physiologicalReaction>
</comment>
<dbReference type="SUPFAM" id="SSF143975">
    <property type="entry name" value="IlvD/EDD N-terminal domain-like"/>
    <property type="match status" value="1"/>
</dbReference>
<keyword evidence="8 15" id="KW-0411">Iron-sulfur</keyword>
<comment type="subunit">
    <text evidence="15">Homodimer.</text>
</comment>
<dbReference type="PROSITE" id="PS00886">
    <property type="entry name" value="ILVD_EDD_1"/>
    <property type="match status" value="1"/>
</dbReference>
<dbReference type="InterPro" id="IPR037237">
    <property type="entry name" value="IlvD/EDD_N"/>
</dbReference>
<keyword evidence="10 15" id="KW-0100">Branched-chain amino acid biosynthesis</keyword>
<accession>A0A075HS79</accession>
<evidence type="ECO:0000259" key="16">
    <source>
        <dbReference type="Pfam" id="PF00920"/>
    </source>
</evidence>
<dbReference type="GO" id="GO:0009099">
    <property type="term" value="P:L-valine biosynthetic process"/>
    <property type="evidence" value="ECO:0007669"/>
    <property type="project" value="UniProtKB-UniRule"/>
</dbReference>
<dbReference type="NCBIfam" id="TIGR00110">
    <property type="entry name" value="ilvD"/>
    <property type="match status" value="1"/>
</dbReference>
<dbReference type="UniPathway" id="UPA00049">
    <property type="reaction ID" value="UER00061"/>
</dbReference>
<dbReference type="Gene3D" id="3.50.30.80">
    <property type="entry name" value="IlvD/EDD C-terminal domain-like"/>
    <property type="match status" value="1"/>
</dbReference>
<feature type="binding site" description="via carbamate group" evidence="15">
    <location>
        <position position="123"/>
    </location>
    <ligand>
        <name>Mg(2+)</name>
        <dbReference type="ChEBI" id="CHEBI:18420"/>
    </ligand>
</feature>
<evidence type="ECO:0000256" key="2">
    <source>
        <dbReference type="ARBA" id="ARBA00006486"/>
    </source>
</evidence>
<dbReference type="GO" id="GO:0000287">
    <property type="term" value="F:magnesium ion binding"/>
    <property type="evidence" value="ECO:0007669"/>
    <property type="project" value="UniProtKB-UniRule"/>
</dbReference>
<evidence type="ECO:0000256" key="14">
    <source>
        <dbReference type="ARBA" id="ARBA00029490"/>
    </source>
</evidence>
<keyword evidence="5 15" id="KW-0479">Metal-binding</keyword>
<dbReference type="NCBIfam" id="NF002068">
    <property type="entry name" value="PRK00911.1"/>
    <property type="match status" value="1"/>
</dbReference>
<dbReference type="EMBL" id="KF901076">
    <property type="protein sequence ID" value="AIF17242.1"/>
    <property type="molecule type" value="Genomic_DNA"/>
</dbReference>
<comment type="pathway">
    <text evidence="12 15">Amino-acid biosynthesis; L-valine biosynthesis; L-valine from pyruvate: step 3/4.</text>
</comment>
<evidence type="ECO:0000313" key="18">
    <source>
        <dbReference type="EMBL" id="AIF17242.1"/>
    </source>
</evidence>
<feature type="domain" description="Dihydroxy-acid/6-phosphogluconate dehydratase C-terminal" evidence="17">
    <location>
        <begin position="363"/>
        <end position="552"/>
    </location>
</feature>
<evidence type="ECO:0000256" key="5">
    <source>
        <dbReference type="ARBA" id="ARBA00022723"/>
    </source>
</evidence>
<feature type="binding site" evidence="15">
    <location>
        <position position="122"/>
    </location>
    <ligand>
        <name>Mg(2+)</name>
        <dbReference type="ChEBI" id="CHEBI:18420"/>
    </ligand>
</feature>
<proteinExistence type="inferred from homology"/>
<evidence type="ECO:0000256" key="11">
    <source>
        <dbReference type="ARBA" id="ARBA00029304"/>
    </source>
</evidence>
<gene>
    <name evidence="15 18" type="primary">ilvD</name>
</gene>
<evidence type="ECO:0000256" key="7">
    <source>
        <dbReference type="ARBA" id="ARBA00023004"/>
    </source>
</evidence>
<keyword evidence="3 15" id="KW-0028">Amino-acid biosynthesis</keyword>
<sequence>MEISSRNVVEGTSRAPHRAMYKAMGLTDNDLAKPFVGVCHTGNEATPCNIHLPGLAQKAKDGVKASGATPREFSTIAVSDGIAMGHEGMKSSLVSREVIADSIELMVRAHQYDALVGIAGCDKSLPGTMMAMARLNIPSVFVYGGTIMPGMLDGKELTVVDVYEAVGSYDAGKISLEELKNIENTACPNAGSCGGMFTANTMASISEAIGIALPGSASPPAEDDRREKIVYETGKACTELLAQNIKPRDILTFESFENAITMLNAVGGSTNGILHLLALANEVGIKLTYDDFERIRKKTPHIADMKPGGGYVMNSLDKIGGIPLIMKKLLDNNLIHGNALTVTGKTIEENIRQYKVSSTSDQQIVREIENPLHGVGTAVILKGTLAPDGAVIKTAGVEMTKFTGKAKIFDGEESAFDSVANGEIVEGDVLVIRYEGPKGGPGMREMLATTAAIVGQGLGKKVAMITDGRFSGGTRGFMVGHVAPEAFVGGPIALVKDGDEISINIEDNSVNLHVSEEELKQRSTEWIMPKPNYTSGALAKYAFLVGSAAQGAITDPNNADIDRK</sequence>
<reference evidence="18" key="1">
    <citation type="journal article" date="2014" name="Genome Biol. Evol.">
        <title>Pangenome evidence for extensive interdomain horizontal transfer affecting lineage core and shell genes in uncultured planktonic thaumarchaeota and euryarchaeota.</title>
        <authorList>
            <person name="Deschamps P."/>
            <person name="Zivanovic Y."/>
            <person name="Moreira D."/>
            <person name="Rodriguez-Valera F."/>
            <person name="Lopez-Garcia P."/>
        </authorList>
    </citation>
    <scope>NUCLEOTIDE SEQUENCE</scope>
</reference>
<feature type="binding site" evidence="15">
    <location>
        <position position="80"/>
    </location>
    <ligand>
        <name>Mg(2+)</name>
        <dbReference type="ChEBI" id="CHEBI:18420"/>
    </ligand>
</feature>
<dbReference type="PANTHER" id="PTHR21000:SF5">
    <property type="entry name" value="DIHYDROXY-ACID DEHYDRATASE, MITOCHONDRIAL"/>
    <property type="match status" value="1"/>
</dbReference>
<name>A0A075HS79_9ARCH</name>
<evidence type="ECO:0000256" key="15">
    <source>
        <dbReference type="HAMAP-Rule" id="MF_00012"/>
    </source>
</evidence>
<evidence type="ECO:0000259" key="17">
    <source>
        <dbReference type="Pfam" id="PF24877"/>
    </source>
</evidence>